<dbReference type="PhylomeDB" id="A7TMY6"/>
<evidence type="ECO:0000259" key="15">
    <source>
        <dbReference type="Pfam" id="PF00930"/>
    </source>
</evidence>
<dbReference type="GO" id="GO:0006508">
    <property type="term" value="P:proteolysis"/>
    <property type="evidence" value="ECO:0007669"/>
    <property type="project" value="UniProtKB-KW"/>
</dbReference>
<dbReference type="eggNOG" id="KOG2100">
    <property type="taxonomic scope" value="Eukaryota"/>
</dbReference>
<dbReference type="Proteomes" id="UP000000267">
    <property type="component" value="Unassembled WGS sequence"/>
</dbReference>
<gene>
    <name evidence="16" type="ORF">Kpol_1051p23</name>
</gene>
<dbReference type="Gene3D" id="3.40.50.1820">
    <property type="entry name" value="alpha/beta hydrolase"/>
    <property type="match status" value="1"/>
</dbReference>
<evidence type="ECO:0000256" key="2">
    <source>
        <dbReference type="ARBA" id="ARBA00006150"/>
    </source>
</evidence>
<reference evidence="16 17" key="1">
    <citation type="journal article" date="2007" name="Proc. Natl. Acad. Sci. U.S.A.">
        <title>Independent sorting-out of thousands of duplicated gene pairs in two yeast species descended from a whole-genome duplication.</title>
        <authorList>
            <person name="Scannell D.R."/>
            <person name="Frank A.C."/>
            <person name="Conant G.C."/>
            <person name="Byrne K.P."/>
            <person name="Woolfit M."/>
            <person name="Wolfe K.H."/>
        </authorList>
    </citation>
    <scope>NUCLEOTIDE SEQUENCE [LARGE SCALE GENOMIC DNA]</scope>
    <source>
        <strain evidence="17">ATCC 22028 / DSM 70294 / BCRC 21397 / CBS 2163 / NBRC 10782 / NRRL Y-8283 / UCD 57-17</strain>
    </source>
</reference>
<comment type="similarity">
    <text evidence="2">Belongs to the peptidase S9B family.</text>
</comment>
<feature type="transmembrane region" description="Helical" evidence="13">
    <location>
        <begin position="27"/>
        <end position="48"/>
    </location>
</feature>
<evidence type="ECO:0000256" key="4">
    <source>
        <dbReference type="ARBA" id="ARBA00022554"/>
    </source>
</evidence>
<dbReference type="Pfam" id="PF00326">
    <property type="entry name" value="Peptidase_S9"/>
    <property type="match status" value="1"/>
</dbReference>
<evidence type="ECO:0000256" key="1">
    <source>
        <dbReference type="ARBA" id="ARBA00004576"/>
    </source>
</evidence>
<keyword evidence="4" id="KW-0926">Vacuole</keyword>
<dbReference type="SUPFAM" id="SSF82171">
    <property type="entry name" value="DPP6 N-terminal domain-like"/>
    <property type="match status" value="1"/>
</dbReference>
<keyword evidence="6 13" id="KW-0812">Transmembrane</keyword>
<sequence>MNNSSNGYESIPDESLRIRKRDSLLRYTRPLFIITLLVWGIVVLLKIIQNFTGINDGNSDDKYHLPNPLVTNDGSLKVSFENVRNGTFQPVYHSLQWIKNVNNNDDDNGLYLTDANNTFAIRSVFDKDYEQVLLNSKTFKYQGSNFSVDSLVASPNLEQLLIRTNTVSNWRHSTFGSYFVYDKNSEVFYLIGDNIALAEWSPNSYDIAFVQDNDIYIYSTKAHSVVNRVTDDGSSQIFNGKPDWVYEEEVFEGDRALWWSIDGSYLAFARIDETKVGEFILPYYVQHEDDIYPEMRTIKYPKSGTNNPDIDILIYDTYHKSTFKADINLGSKISPVLLTEVIWVGNDTVLAKTTDRSSDILTVLLINAKEQTTNTARVHSSDDGWWEITHTTMFIPSDASKGRLEDGYIDVLPINGYNHLVYFTPSNSSKPIVLTEGSWEVVNGPSVFDNETGDIYFIGTKKSSTERHIYGVNINSPKKVYEVTDTTKPGVFTISFSSGAKAALLTYMGPSIPYQKIVDLKAIQKDSEIRGNTKGRTLYYLEENDILQENMKKYSVPVKTFDSLHLGNDSYGNEVIANSFEIVPNDFDPKRKDYYPVFFYAYGGPNSQQVLQTFSVGFNEVVASQLGAFVVVVDGRGTGFKGQNFRSIVRDNLGDLEAVDQIAAASIYASKDYIDAEKISLFGWSYGGYLTLKTLEKDGGEHFKYGLSVAPVTDWRFYDSVYTERYMHTPQENSEGYFKSSVHNVTNIAEAKRFLLMHGTGDDNVHFQNSLKFLDLLDIKGIENYDVHVFPDSDHSIRFHNANNIVYDKLLNWAKQAFNGDFVKLR</sequence>
<evidence type="ECO:0000256" key="11">
    <source>
        <dbReference type="ARBA" id="ARBA00023136"/>
    </source>
</evidence>
<evidence type="ECO:0000313" key="17">
    <source>
        <dbReference type="Proteomes" id="UP000000267"/>
    </source>
</evidence>
<dbReference type="PROSITE" id="PS00708">
    <property type="entry name" value="PRO_ENDOPEP_SER"/>
    <property type="match status" value="1"/>
</dbReference>
<dbReference type="MEROPS" id="S09.006"/>
<accession>A7TMY6</accession>
<dbReference type="GO" id="GO:0004252">
    <property type="term" value="F:serine-type endopeptidase activity"/>
    <property type="evidence" value="ECO:0007669"/>
    <property type="project" value="InterPro"/>
</dbReference>
<keyword evidence="9" id="KW-0735">Signal-anchor</keyword>
<keyword evidence="5" id="KW-0645">Protease</keyword>
<dbReference type="InterPro" id="IPR029058">
    <property type="entry name" value="AB_hydrolase_fold"/>
</dbReference>
<dbReference type="EMBL" id="DS480426">
    <property type="protein sequence ID" value="EDO16374.1"/>
    <property type="molecule type" value="Genomic_DNA"/>
</dbReference>
<dbReference type="OMA" id="MRTPQEN"/>
<keyword evidence="11 13" id="KW-0472">Membrane</keyword>
<name>A7TMY6_VANPO</name>
<evidence type="ECO:0008006" key="18">
    <source>
        <dbReference type="Google" id="ProtNLM"/>
    </source>
</evidence>
<evidence type="ECO:0000256" key="8">
    <source>
        <dbReference type="ARBA" id="ARBA00022825"/>
    </source>
</evidence>
<keyword evidence="7" id="KW-0378">Hydrolase</keyword>
<proteinExistence type="inferred from homology"/>
<dbReference type="GeneID" id="5544520"/>
<dbReference type="Gene3D" id="2.140.10.30">
    <property type="entry name" value="Dipeptidylpeptidase IV, N-terminal domain"/>
    <property type="match status" value="1"/>
</dbReference>
<dbReference type="InterPro" id="IPR001375">
    <property type="entry name" value="Peptidase_S9_cat"/>
</dbReference>
<evidence type="ECO:0000256" key="5">
    <source>
        <dbReference type="ARBA" id="ARBA00022670"/>
    </source>
</evidence>
<dbReference type="FunFam" id="3.40.50.1820:FF:000003">
    <property type="entry name" value="Dipeptidyl peptidase 4"/>
    <property type="match status" value="1"/>
</dbReference>
<evidence type="ECO:0000259" key="14">
    <source>
        <dbReference type="Pfam" id="PF00326"/>
    </source>
</evidence>
<dbReference type="OrthoDB" id="16520at2759"/>
<organism evidence="17">
    <name type="scientific">Vanderwaltozyma polyspora (strain ATCC 22028 / DSM 70294 / BCRC 21397 / CBS 2163 / NBRC 10782 / NRRL Y-8283 / UCD 57-17)</name>
    <name type="common">Kluyveromyces polysporus</name>
    <dbReference type="NCBI Taxonomy" id="436907"/>
    <lineage>
        <taxon>Eukaryota</taxon>
        <taxon>Fungi</taxon>
        <taxon>Dikarya</taxon>
        <taxon>Ascomycota</taxon>
        <taxon>Saccharomycotina</taxon>
        <taxon>Saccharomycetes</taxon>
        <taxon>Saccharomycetales</taxon>
        <taxon>Saccharomycetaceae</taxon>
        <taxon>Vanderwaltozyma</taxon>
    </lineage>
</organism>
<dbReference type="InterPro" id="IPR002469">
    <property type="entry name" value="Peptidase_S9B_N"/>
</dbReference>
<evidence type="ECO:0000313" key="16">
    <source>
        <dbReference type="EMBL" id="EDO16374.1"/>
    </source>
</evidence>
<evidence type="ECO:0000256" key="12">
    <source>
        <dbReference type="ARBA" id="ARBA00023180"/>
    </source>
</evidence>
<evidence type="ECO:0000256" key="7">
    <source>
        <dbReference type="ARBA" id="ARBA00022801"/>
    </source>
</evidence>
<evidence type="ECO:0000256" key="13">
    <source>
        <dbReference type="SAM" id="Phobius"/>
    </source>
</evidence>
<dbReference type="InParanoid" id="A7TMY6"/>
<keyword evidence="12" id="KW-0325">Glycoprotein</keyword>
<dbReference type="AlphaFoldDB" id="A7TMY6"/>
<keyword evidence="17" id="KW-1185">Reference proteome</keyword>
<dbReference type="FunCoup" id="A7TMY6">
    <property type="interactions" value="330"/>
</dbReference>
<feature type="domain" description="Peptidase S9 prolyl oligopeptidase catalytic" evidence="14">
    <location>
        <begin position="617"/>
        <end position="820"/>
    </location>
</feature>
<keyword evidence="3" id="KW-0031">Aminopeptidase</keyword>
<dbReference type="InterPro" id="IPR050278">
    <property type="entry name" value="Serine_Prot_S9B/DPPIV"/>
</dbReference>
<dbReference type="Pfam" id="PF00930">
    <property type="entry name" value="DPPIV_N"/>
    <property type="match status" value="1"/>
</dbReference>
<dbReference type="HOGENOM" id="CLU_006105_0_1_1"/>
<evidence type="ECO:0000256" key="10">
    <source>
        <dbReference type="ARBA" id="ARBA00022989"/>
    </source>
</evidence>
<comment type="subcellular location">
    <subcellularLocation>
        <location evidence="1">Vacuole membrane</location>
        <topology evidence="1">Single-pass type II membrane protein</topology>
    </subcellularLocation>
</comment>
<dbReference type="PANTHER" id="PTHR11731:SF200">
    <property type="entry name" value="DIPEPTIDYL PEPTIDASE 10, ISOFORM B"/>
    <property type="match status" value="1"/>
</dbReference>
<dbReference type="InterPro" id="IPR002471">
    <property type="entry name" value="Pept_S9_AS"/>
</dbReference>
<feature type="domain" description="Dipeptidylpeptidase IV N-terminal" evidence="15">
    <location>
        <begin position="154"/>
        <end position="514"/>
    </location>
</feature>
<dbReference type="GO" id="GO:0008239">
    <property type="term" value="F:dipeptidyl-peptidase activity"/>
    <property type="evidence" value="ECO:0007669"/>
    <property type="project" value="EnsemblFungi"/>
</dbReference>
<protein>
    <recommendedName>
        <fullName evidence="18">Dipeptidyl aminopeptidase B</fullName>
    </recommendedName>
</protein>
<dbReference type="GO" id="GO:0004177">
    <property type="term" value="F:aminopeptidase activity"/>
    <property type="evidence" value="ECO:0007669"/>
    <property type="project" value="UniProtKB-KW"/>
</dbReference>
<keyword evidence="8" id="KW-0720">Serine protease</keyword>
<dbReference type="KEGG" id="vpo:Kpol_1051p23"/>
<evidence type="ECO:0000256" key="6">
    <source>
        <dbReference type="ARBA" id="ARBA00022692"/>
    </source>
</evidence>
<dbReference type="PANTHER" id="PTHR11731">
    <property type="entry name" value="PROTEASE FAMILY S9B,C DIPEPTIDYL-PEPTIDASE IV-RELATED"/>
    <property type="match status" value="1"/>
</dbReference>
<dbReference type="RefSeq" id="XP_001644232.1">
    <property type="nucleotide sequence ID" value="XM_001644182.1"/>
</dbReference>
<dbReference type="GO" id="GO:0000329">
    <property type="term" value="C:fungal-type vacuole membrane"/>
    <property type="evidence" value="ECO:0007669"/>
    <property type="project" value="EnsemblFungi"/>
</dbReference>
<dbReference type="GO" id="GO:0005886">
    <property type="term" value="C:plasma membrane"/>
    <property type="evidence" value="ECO:0007669"/>
    <property type="project" value="TreeGrafter"/>
</dbReference>
<dbReference type="ESTHER" id="vanpo-a7tmy6">
    <property type="family name" value="DPP4N_Peptidase_S9"/>
</dbReference>
<dbReference type="SUPFAM" id="SSF53474">
    <property type="entry name" value="alpha/beta-Hydrolases"/>
    <property type="match status" value="1"/>
</dbReference>
<keyword evidence="10 13" id="KW-1133">Transmembrane helix</keyword>
<evidence type="ECO:0000256" key="9">
    <source>
        <dbReference type="ARBA" id="ARBA00022968"/>
    </source>
</evidence>
<dbReference type="STRING" id="436907.A7TMY6"/>
<evidence type="ECO:0000256" key="3">
    <source>
        <dbReference type="ARBA" id="ARBA00022438"/>
    </source>
</evidence>